<dbReference type="AlphaFoldDB" id="E0TGW2"/>
<dbReference type="HOGENOM" id="CLU_033449_0_0_5"/>
<feature type="domain" description="Glycerol-3-phosphate dehydrogenase NAD-dependent N-terminal" evidence="16">
    <location>
        <begin position="26"/>
        <end position="176"/>
    </location>
</feature>
<dbReference type="SUPFAM" id="SSF48179">
    <property type="entry name" value="6-phosphogluconate dehydrogenase C-terminal domain-like"/>
    <property type="match status" value="1"/>
</dbReference>
<dbReference type="GO" id="GO:0005975">
    <property type="term" value="P:carbohydrate metabolic process"/>
    <property type="evidence" value="ECO:0007669"/>
    <property type="project" value="InterPro"/>
</dbReference>
<feature type="domain" description="Glycerol-3-phosphate dehydrogenase NAD-dependent C-terminal" evidence="17">
    <location>
        <begin position="199"/>
        <end position="334"/>
    </location>
</feature>
<evidence type="ECO:0000313" key="19">
    <source>
        <dbReference type="Proteomes" id="UP000001302"/>
    </source>
</evidence>
<dbReference type="GO" id="GO:0051287">
    <property type="term" value="F:NAD binding"/>
    <property type="evidence" value="ECO:0007669"/>
    <property type="project" value="InterPro"/>
</dbReference>
<dbReference type="Pfam" id="PF07479">
    <property type="entry name" value="NAD_Gly3P_dh_C"/>
    <property type="match status" value="1"/>
</dbReference>
<dbReference type="Proteomes" id="UP000001302">
    <property type="component" value="Chromosome"/>
</dbReference>
<dbReference type="InterPro" id="IPR036291">
    <property type="entry name" value="NAD(P)-bd_dom_sf"/>
</dbReference>
<evidence type="ECO:0000313" key="18">
    <source>
        <dbReference type="EMBL" id="ADM10721.1"/>
    </source>
</evidence>
<feature type="binding site" evidence="10">
    <location>
        <position position="274"/>
    </location>
    <ligand>
        <name>NADPH</name>
        <dbReference type="ChEBI" id="CHEBI:57783"/>
    </ligand>
</feature>
<dbReference type="Gene3D" id="1.10.1040.10">
    <property type="entry name" value="N-(1-d-carboxylethyl)-l-norvaline Dehydrogenase, domain 2"/>
    <property type="match status" value="1"/>
</dbReference>
<comment type="similarity">
    <text evidence="1 10 14">Belongs to the NAD-dependent glycerol-3-phosphate dehydrogenase family.</text>
</comment>
<dbReference type="OrthoDB" id="9812273at2"/>
<comment type="pathway">
    <text evidence="10">Membrane lipid metabolism; glycerophospholipid metabolism.</text>
</comment>
<reference evidence="19" key="1">
    <citation type="submission" date="2010-08" db="EMBL/GenBank/DDBJ databases">
        <title>Genome sequence of Parvularcula bermudensis HTCC2503.</title>
        <authorList>
            <person name="Kang D.-M."/>
            <person name="Oh H.-M."/>
            <person name="Cho J.-C."/>
        </authorList>
    </citation>
    <scope>NUCLEOTIDE SEQUENCE [LARGE SCALE GENOMIC DNA]</scope>
    <source>
        <strain evidence="19">ATCC BAA-594 / HTCC2503 / KCTC 12087</strain>
    </source>
</reference>
<evidence type="ECO:0000259" key="16">
    <source>
        <dbReference type="Pfam" id="PF01210"/>
    </source>
</evidence>
<evidence type="ECO:0000256" key="4">
    <source>
        <dbReference type="ARBA" id="ARBA00022857"/>
    </source>
</evidence>
<feature type="binding site" evidence="13">
    <location>
        <position position="274"/>
    </location>
    <ligand>
        <name>NAD(+)</name>
        <dbReference type="ChEBI" id="CHEBI:57540"/>
    </ligand>
</feature>
<dbReference type="GO" id="GO:0046168">
    <property type="term" value="P:glycerol-3-phosphate catabolic process"/>
    <property type="evidence" value="ECO:0007669"/>
    <property type="project" value="InterPro"/>
</dbReference>
<dbReference type="KEGG" id="pbr:PB2503_13419"/>
<feature type="binding site" evidence="10">
    <location>
        <position position="160"/>
    </location>
    <ligand>
        <name>NADPH</name>
        <dbReference type="ChEBI" id="CHEBI:57783"/>
    </ligand>
</feature>
<feature type="binding site" evidence="10">
    <location>
        <position position="274"/>
    </location>
    <ligand>
        <name>sn-glycerol 3-phosphate</name>
        <dbReference type="ChEBI" id="CHEBI:57597"/>
    </ligand>
</feature>
<evidence type="ECO:0000256" key="13">
    <source>
        <dbReference type="PIRSR" id="PIRSR000114-3"/>
    </source>
</evidence>
<evidence type="ECO:0000259" key="17">
    <source>
        <dbReference type="Pfam" id="PF07479"/>
    </source>
</evidence>
<dbReference type="InterPro" id="IPR006109">
    <property type="entry name" value="G3P_DH_NAD-dep_C"/>
</dbReference>
<comment type="function">
    <text evidence="10">Catalyzes the reduction of the glycolytic intermediate dihydroxyacetone phosphate (DHAP) to sn-glycerol 3-phosphate (G3P), the key precursor for phospholipid synthesis.</text>
</comment>
<feature type="binding site" evidence="10">
    <location>
        <position position="71"/>
    </location>
    <ligand>
        <name>NADPH</name>
        <dbReference type="ChEBI" id="CHEBI:57783"/>
    </ligand>
</feature>
<keyword evidence="3 10" id="KW-0547">Nucleotide-binding</keyword>
<evidence type="ECO:0000256" key="11">
    <source>
        <dbReference type="PIRSR" id="PIRSR000114-1"/>
    </source>
</evidence>
<keyword evidence="9 10" id="KW-1208">Phospholipid metabolism</keyword>
<comment type="subcellular location">
    <subcellularLocation>
        <location evidence="10">Cytoplasm</location>
    </subcellularLocation>
</comment>
<organism evidence="18 19">
    <name type="scientific">Parvularcula bermudensis (strain ATCC BAA-594 / HTCC2503 / KCTC 12087)</name>
    <dbReference type="NCBI Taxonomy" id="314260"/>
    <lineage>
        <taxon>Bacteria</taxon>
        <taxon>Pseudomonadati</taxon>
        <taxon>Pseudomonadota</taxon>
        <taxon>Alphaproteobacteria</taxon>
        <taxon>Parvularculales</taxon>
        <taxon>Parvularculaceae</taxon>
        <taxon>Parvularcula</taxon>
    </lineage>
</organism>
<accession>E0TGW2</accession>
<dbReference type="HAMAP" id="MF_00394">
    <property type="entry name" value="NAD_Glyc3P_dehydrog"/>
    <property type="match status" value="1"/>
</dbReference>
<keyword evidence="19" id="KW-1185">Reference proteome</keyword>
<evidence type="ECO:0000256" key="3">
    <source>
        <dbReference type="ARBA" id="ARBA00022741"/>
    </source>
</evidence>
<evidence type="ECO:0000256" key="5">
    <source>
        <dbReference type="ARBA" id="ARBA00023002"/>
    </source>
</evidence>
<feature type="binding site" evidence="10">
    <location>
        <position position="34"/>
    </location>
    <ligand>
        <name>NADPH</name>
        <dbReference type="ChEBI" id="CHEBI:57783"/>
    </ligand>
</feature>
<keyword evidence="7 10" id="KW-0443">Lipid metabolism</keyword>
<feature type="binding site" evidence="10">
    <location>
        <position position="273"/>
    </location>
    <ligand>
        <name>sn-glycerol 3-phosphate</name>
        <dbReference type="ChEBI" id="CHEBI:57597"/>
    </ligand>
</feature>
<keyword evidence="5 10" id="KW-0560">Oxidoreductase</keyword>
<evidence type="ECO:0000256" key="2">
    <source>
        <dbReference type="ARBA" id="ARBA00022516"/>
    </source>
</evidence>
<evidence type="ECO:0000256" key="1">
    <source>
        <dbReference type="ARBA" id="ARBA00011009"/>
    </source>
</evidence>
<proteinExistence type="inferred from homology"/>
<dbReference type="GO" id="GO:0006650">
    <property type="term" value="P:glycerophospholipid metabolic process"/>
    <property type="evidence" value="ECO:0007669"/>
    <property type="project" value="UniProtKB-UniRule"/>
</dbReference>
<reference evidence="18 19" key="2">
    <citation type="journal article" date="2011" name="J. Bacteriol.">
        <title>Complete genome sequence of strain HTCC2503T of Parvularcula bermudensis, the type species of the order "Parvularculales" in the class Alphaproteobacteria.</title>
        <authorList>
            <person name="Oh H.M."/>
            <person name="Kang I."/>
            <person name="Vergin K.L."/>
            <person name="Kang D."/>
            <person name="Rhee K.H."/>
            <person name="Giovannoni S.J."/>
            <person name="Cho J.C."/>
        </authorList>
    </citation>
    <scope>NUCLEOTIDE SEQUENCE [LARGE SCALE GENOMIC DNA]</scope>
    <source>
        <strain evidence="19">ATCC BAA-594 / HTCC2503 / KCTC 12087</strain>
    </source>
</reference>
<feature type="binding site" evidence="10">
    <location>
        <position position="275"/>
    </location>
    <ligand>
        <name>sn-glycerol 3-phosphate</name>
        <dbReference type="ChEBI" id="CHEBI:57597"/>
    </ligand>
</feature>
<evidence type="ECO:0000256" key="8">
    <source>
        <dbReference type="ARBA" id="ARBA00023209"/>
    </source>
</evidence>
<feature type="binding site" evidence="13">
    <location>
        <begin position="30"/>
        <end position="35"/>
    </location>
    <ligand>
        <name>NAD(+)</name>
        <dbReference type="ChEBI" id="CHEBI:57540"/>
    </ligand>
</feature>
<feature type="binding site" evidence="12">
    <location>
        <begin position="274"/>
        <end position="275"/>
    </location>
    <ligand>
        <name>substrate</name>
    </ligand>
</feature>
<dbReference type="GO" id="GO:0008654">
    <property type="term" value="P:phospholipid biosynthetic process"/>
    <property type="evidence" value="ECO:0007669"/>
    <property type="project" value="UniProtKB-KW"/>
</dbReference>
<evidence type="ECO:0000256" key="15">
    <source>
        <dbReference type="RuleBase" id="RU000439"/>
    </source>
</evidence>
<dbReference type="PANTHER" id="PTHR11728:SF1">
    <property type="entry name" value="GLYCEROL-3-PHOSPHATE DEHYDROGENASE [NAD(+)] 2, CHLOROPLASTIC"/>
    <property type="match status" value="1"/>
</dbReference>
<dbReference type="FunFam" id="3.40.50.720:FF:000019">
    <property type="entry name" value="Glycerol-3-phosphate dehydrogenase [NAD(P)+]"/>
    <property type="match status" value="1"/>
</dbReference>
<protein>
    <recommendedName>
        <fullName evidence="10">Glycerol-3-phosphate dehydrogenase [NAD(P)+]</fullName>
        <ecNumber evidence="10">1.1.1.94</ecNumber>
    </recommendedName>
    <alternativeName>
        <fullName evidence="10">NAD(P)(+)-dependent glycerol-3-phosphate dehydrogenase</fullName>
    </alternativeName>
    <alternativeName>
        <fullName evidence="10">NAD(P)H-dependent dihydroxyacetone-phosphate reductase</fullName>
    </alternativeName>
</protein>
<dbReference type="InterPro" id="IPR006168">
    <property type="entry name" value="G3P_DH_NAD-dep"/>
</dbReference>
<dbReference type="Gene3D" id="3.40.50.720">
    <property type="entry name" value="NAD(P)-binding Rossmann-like Domain"/>
    <property type="match status" value="1"/>
</dbReference>
<keyword evidence="2 10" id="KW-0444">Lipid biosynthesis</keyword>
<dbReference type="SUPFAM" id="SSF51735">
    <property type="entry name" value="NAD(P)-binding Rossmann-fold domains"/>
    <property type="match status" value="1"/>
</dbReference>
<feature type="binding site" evidence="10">
    <location>
        <position position="156"/>
    </location>
    <ligand>
        <name>sn-glycerol 3-phosphate</name>
        <dbReference type="ChEBI" id="CHEBI:57597"/>
    </ligand>
</feature>
<evidence type="ECO:0000256" key="7">
    <source>
        <dbReference type="ARBA" id="ARBA00023098"/>
    </source>
</evidence>
<dbReference type="EC" id="1.1.1.94" evidence="10"/>
<sequence length="351" mass="35691">MKQQLNVVRTASLGATASAHPQFDTVTVLGAGAWGTALAIAFARAGRTVRLWGRNAEMMGDMARLRRNMAYIPGVLLPDTVIPISDLSAAVDGVDAVFIALPSKGVGAIADKIASDVKPLAPVISCAKGLDPETEELLTDRIQSAIPQARAMFLSGPSFAAEVARGEPTSVVIAGEGELAAEMAASLTSDSFHVEPVEDLIGAQIGGIMKNVIAIACGVADGLGHGSNTRASILARGLEEAASLADALGGSAHTLLGVAGAGDLALACTDPQSRNYSYGRALADPAAPLTATTFEGADSVAKVCAVMTAQGVSAPIACAVDAMLKRDLTPEAMVASLFRSVTAARTPEATQ</sequence>
<dbReference type="PANTHER" id="PTHR11728">
    <property type="entry name" value="GLYCEROL-3-PHOSPHATE DEHYDROGENASE"/>
    <property type="match status" value="1"/>
</dbReference>
<keyword evidence="6 10" id="KW-0520">NAD</keyword>
<feature type="binding site" evidence="10">
    <location>
        <position position="210"/>
    </location>
    <ligand>
        <name>sn-glycerol 3-phosphate</name>
        <dbReference type="ChEBI" id="CHEBI:57597"/>
    </ligand>
</feature>
<feature type="binding site" evidence="12">
    <location>
        <position position="128"/>
    </location>
    <ligand>
        <name>substrate</name>
    </ligand>
</feature>
<dbReference type="GO" id="GO:0005829">
    <property type="term" value="C:cytosol"/>
    <property type="evidence" value="ECO:0007669"/>
    <property type="project" value="TreeGrafter"/>
</dbReference>
<dbReference type="InterPro" id="IPR013328">
    <property type="entry name" value="6PGD_dom2"/>
</dbReference>
<dbReference type="UniPathway" id="UPA00940"/>
<dbReference type="eggNOG" id="COG0240">
    <property type="taxonomic scope" value="Bacteria"/>
</dbReference>
<feature type="binding site" evidence="10">
    <location>
        <position position="158"/>
    </location>
    <ligand>
        <name>sn-glycerol 3-phosphate</name>
        <dbReference type="ChEBI" id="CHEBI:57597"/>
    </ligand>
</feature>
<dbReference type="EMBL" id="CP002156">
    <property type="protein sequence ID" value="ADM10721.1"/>
    <property type="molecule type" value="Genomic_DNA"/>
</dbReference>
<gene>
    <name evidence="10" type="primary">gpsA</name>
    <name evidence="18" type="ordered locus">PB2503_13419</name>
</gene>
<feature type="binding site" evidence="10">
    <location>
        <position position="128"/>
    </location>
    <ligand>
        <name>sn-glycerol 3-phosphate</name>
        <dbReference type="ChEBI" id="CHEBI:57597"/>
    </ligand>
</feature>
<evidence type="ECO:0000256" key="12">
    <source>
        <dbReference type="PIRSR" id="PIRSR000114-2"/>
    </source>
</evidence>
<feature type="binding site" evidence="13">
    <location>
        <position position="160"/>
    </location>
    <ligand>
        <name>NAD(+)</name>
        <dbReference type="ChEBI" id="CHEBI:57540"/>
    </ligand>
</feature>
<feature type="binding site" evidence="10">
    <location>
        <position position="128"/>
    </location>
    <ligand>
        <name>NADPH</name>
        <dbReference type="ChEBI" id="CHEBI:57783"/>
    </ligand>
</feature>
<dbReference type="InterPro" id="IPR011128">
    <property type="entry name" value="G3P_DH_NAD-dep_N"/>
</dbReference>
<evidence type="ECO:0000256" key="14">
    <source>
        <dbReference type="RuleBase" id="RU000437"/>
    </source>
</evidence>
<comment type="catalytic activity">
    <reaction evidence="10 15">
        <text>sn-glycerol 3-phosphate + NADP(+) = dihydroxyacetone phosphate + NADPH + H(+)</text>
        <dbReference type="Rhea" id="RHEA:11096"/>
        <dbReference type="ChEBI" id="CHEBI:15378"/>
        <dbReference type="ChEBI" id="CHEBI:57597"/>
        <dbReference type="ChEBI" id="CHEBI:57642"/>
        <dbReference type="ChEBI" id="CHEBI:57783"/>
        <dbReference type="ChEBI" id="CHEBI:58349"/>
        <dbReference type="EC" id="1.1.1.94"/>
    </reaction>
</comment>
<evidence type="ECO:0000256" key="9">
    <source>
        <dbReference type="ARBA" id="ARBA00023264"/>
    </source>
</evidence>
<feature type="active site" description="Proton acceptor" evidence="10 11">
    <location>
        <position position="210"/>
    </location>
</feature>
<name>E0TGW2_PARBH</name>
<dbReference type="NCBIfam" id="NF000940">
    <property type="entry name" value="PRK00094.1-2"/>
    <property type="match status" value="1"/>
</dbReference>
<dbReference type="PIRSF" id="PIRSF000114">
    <property type="entry name" value="Glycerol-3-P_dh"/>
    <property type="match status" value="1"/>
</dbReference>
<dbReference type="GO" id="GO:0141153">
    <property type="term" value="F:glycerol-3-phosphate dehydrogenase (NADP+) activity"/>
    <property type="evidence" value="ECO:0007669"/>
    <property type="project" value="RHEA"/>
</dbReference>
<keyword evidence="4 10" id="KW-0521">NADP</keyword>
<comment type="caution">
    <text evidence="10">Lacks conserved residue(s) required for the propagation of feature annotation.</text>
</comment>
<dbReference type="PRINTS" id="PR00077">
    <property type="entry name" value="GPDHDRGNASE"/>
</dbReference>
<evidence type="ECO:0000256" key="10">
    <source>
        <dbReference type="HAMAP-Rule" id="MF_00394"/>
    </source>
</evidence>
<feature type="binding site" evidence="10">
    <location>
        <position position="295"/>
    </location>
    <ligand>
        <name>NADPH</name>
        <dbReference type="ChEBI" id="CHEBI:57783"/>
    </ligand>
</feature>
<dbReference type="NCBIfam" id="NF000942">
    <property type="entry name" value="PRK00094.1-4"/>
    <property type="match status" value="1"/>
</dbReference>
<feature type="binding site" evidence="10">
    <location>
        <position position="54"/>
    </location>
    <ligand>
        <name>NADPH</name>
        <dbReference type="ChEBI" id="CHEBI:57783"/>
    </ligand>
</feature>
<dbReference type="STRING" id="314260.PB2503_13419"/>
<dbReference type="GO" id="GO:0141152">
    <property type="term" value="F:glycerol-3-phosphate dehydrogenase (NAD+) activity"/>
    <property type="evidence" value="ECO:0007669"/>
    <property type="project" value="RHEA"/>
</dbReference>
<dbReference type="GO" id="GO:0046167">
    <property type="term" value="P:glycerol-3-phosphate biosynthetic process"/>
    <property type="evidence" value="ECO:0007669"/>
    <property type="project" value="UniProtKB-UniRule"/>
</dbReference>
<comment type="catalytic activity">
    <reaction evidence="10">
        <text>sn-glycerol 3-phosphate + NAD(+) = dihydroxyacetone phosphate + NADH + H(+)</text>
        <dbReference type="Rhea" id="RHEA:11092"/>
        <dbReference type="ChEBI" id="CHEBI:15378"/>
        <dbReference type="ChEBI" id="CHEBI:57540"/>
        <dbReference type="ChEBI" id="CHEBI:57597"/>
        <dbReference type="ChEBI" id="CHEBI:57642"/>
        <dbReference type="ChEBI" id="CHEBI:57945"/>
        <dbReference type="EC" id="1.1.1.94"/>
    </reaction>
</comment>
<keyword evidence="10" id="KW-0963">Cytoplasm</keyword>
<keyword evidence="8 10" id="KW-0594">Phospholipid biosynthesis</keyword>
<evidence type="ECO:0000256" key="6">
    <source>
        <dbReference type="ARBA" id="ARBA00023027"/>
    </source>
</evidence>
<dbReference type="RefSeq" id="WP_013301695.1">
    <property type="nucleotide sequence ID" value="NC_014414.1"/>
</dbReference>
<dbReference type="InterPro" id="IPR008927">
    <property type="entry name" value="6-PGluconate_DH-like_C_sf"/>
</dbReference>
<feature type="binding site" evidence="10">
    <location>
        <position position="263"/>
    </location>
    <ligand>
        <name>sn-glycerol 3-phosphate</name>
        <dbReference type="ChEBI" id="CHEBI:57597"/>
    </ligand>
</feature>
<dbReference type="Pfam" id="PF01210">
    <property type="entry name" value="NAD_Gly3P_dh_N"/>
    <property type="match status" value="1"/>
</dbReference>